<dbReference type="InterPro" id="IPR003141">
    <property type="entry name" value="Pol/His_phosphatase_N"/>
</dbReference>
<dbReference type="AlphaFoldDB" id="A0A6P1YG32"/>
<evidence type="ECO:0000256" key="6">
    <source>
        <dbReference type="ARBA" id="ARBA00022695"/>
    </source>
</evidence>
<dbReference type="NCBIfam" id="TIGR00594">
    <property type="entry name" value="polc"/>
    <property type="match status" value="1"/>
</dbReference>
<dbReference type="PANTHER" id="PTHR32294:SF0">
    <property type="entry name" value="DNA POLYMERASE III SUBUNIT ALPHA"/>
    <property type="match status" value="1"/>
</dbReference>
<dbReference type="NCBIfam" id="NF005298">
    <property type="entry name" value="PRK06826.1"/>
    <property type="match status" value="1"/>
</dbReference>
<dbReference type="InterPro" id="IPR040982">
    <property type="entry name" value="DNA_pol3_finger"/>
</dbReference>
<proteinExistence type="inferred from homology"/>
<evidence type="ECO:0000256" key="5">
    <source>
        <dbReference type="ARBA" id="ARBA00022679"/>
    </source>
</evidence>
<gene>
    <name evidence="12" type="ORF">G3A45_05965</name>
</gene>
<dbReference type="GO" id="GO:0005737">
    <property type="term" value="C:cytoplasm"/>
    <property type="evidence" value="ECO:0007669"/>
    <property type="project" value="UniProtKB-SubCell"/>
</dbReference>
<dbReference type="GO" id="GO:0003676">
    <property type="term" value="F:nucleic acid binding"/>
    <property type="evidence" value="ECO:0007669"/>
    <property type="project" value="InterPro"/>
</dbReference>
<dbReference type="Pfam" id="PF14579">
    <property type="entry name" value="HHH_6"/>
    <property type="match status" value="1"/>
</dbReference>
<evidence type="ECO:0000256" key="4">
    <source>
        <dbReference type="ARBA" id="ARBA00019114"/>
    </source>
</evidence>
<evidence type="ECO:0000256" key="9">
    <source>
        <dbReference type="ARBA" id="ARBA00025611"/>
    </source>
</evidence>
<sequence length="1161" mass="132930">MENAKKFVHLHVHTEYSLLDGAARISKLMDRVKELGMDSIAITDHGSMFGVVEFYKAALKNGIKPIIGCEVYISRGKYTEKDPNRDKFQYHLVLLAENNEGYSNLIKIVSEGYINGYYYKPRVDSTVLSRYSKGIIALSACLGGEIQYHILNNNYKKAKEVALKYREIFGENNFYLELQDHGMKDQKYVNNELIRLSRETGIQLVATNDVHYINRNDAKVHDILLCIQTGKTINDKDRMKFPTSEFYLKSPEEMSSLFPNVPEAIENTVKIAQRCNVEFDFNTLHLPKYDVPEGYTNSQYLRKLCYEGLKKRYKVITDEIRERLDYEINIIESMGYVDYFLIVWDFIKFAKDNGIMVGPGRGSAAGSLVSYTLGIIDIDPLKYGLIFERFLNPERVTMPDIDIDFCYERREEVINYVINKYGEDRVAQIVTFGTMAARGAIRDVGRALDMPYGDVDYIAKQIPMELGITIDKALETNNKLFNLYQEDEKVRELIDLARAVEGMPRHTSIHAAGVVISKEPITEYVPLSKNNDSITTQFTMTELEELGLLKMDFLGLRTLTVIRNAIELIKQNYGVEVDFSNSNYDDKKVYEMFSRGETLGVFQFESSGMRQFLKELKPTSFENIIAANSLFRPGPMKQIPKYIENKNNPSKIEYAHPKLEPILGVTYGCMVYQEQVMQIVRDIGGFSMGRSDLVRRAMGKKKMEVMERERQHFIYGKLNENGEVEIPGAIRNGVDEETANKIYDEMIDFAKYAFNKSHSAAYAVLAYQTAWLKCYYPVEFMAALISSVMGNTNSVSLYIQECKRLGIKILPPDVNESYSNFTVNEGKIRFGLAAVKNVGIPAIEAIVRARETGGKFKSFTDFCKRVDLNHVNKRTVESLIKCGAFDSLGVKRAQLLAVYERIIESIHQDKKRNIEGQFSLFESISNSDKEIYTDDLPDIEEFPDKVLLSMEKEMLGIYLSGHPLASYEKELKRISNITTSEIYESLEETENENENFEFLDGKEVVIGGVITSKKNKITKNNNIMAFATLEDLYGSIELIIFPATYERYSNYINEDSLVIVRGRLSIHEEEEPKIICDSFSPLTKINRERLYLKVSKNKSLSVLNEIKNILSNYTGNVPVYVYLENKNKTIMAERDYWVDVTNDKLIDNLKKLLGQDCVKVC</sequence>
<dbReference type="CDD" id="cd04485">
    <property type="entry name" value="DnaE_OBF"/>
    <property type="match status" value="1"/>
</dbReference>
<evidence type="ECO:0000259" key="11">
    <source>
        <dbReference type="SMART" id="SM00481"/>
    </source>
</evidence>
<dbReference type="Gene3D" id="1.10.10.1600">
    <property type="entry name" value="Bacterial DNA polymerase III alpha subunit, thumb domain"/>
    <property type="match status" value="1"/>
</dbReference>
<dbReference type="SUPFAM" id="SSF89550">
    <property type="entry name" value="PHP domain-like"/>
    <property type="match status" value="1"/>
</dbReference>
<evidence type="ECO:0000256" key="10">
    <source>
        <dbReference type="ARBA" id="ARBA00049244"/>
    </source>
</evidence>
<dbReference type="Gene3D" id="3.20.20.140">
    <property type="entry name" value="Metal-dependent hydrolases"/>
    <property type="match status" value="1"/>
</dbReference>
<evidence type="ECO:0000313" key="12">
    <source>
        <dbReference type="EMBL" id="QIB26876.1"/>
    </source>
</evidence>
<evidence type="ECO:0000256" key="2">
    <source>
        <dbReference type="ARBA" id="ARBA00009496"/>
    </source>
</evidence>
<evidence type="ECO:0000256" key="3">
    <source>
        <dbReference type="ARBA" id="ARBA00012417"/>
    </source>
</evidence>
<dbReference type="KEGG" id="cazo:G3A45_05965"/>
<keyword evidence="6 12" id="KW-0548">Nucleotidyltransferase</keyword>
<dbReference type="EMBL" id="CP048617">
    <property type="protein sequence ID" value="QIB26876.1"/>
    <property type="molecule type" value="Genomic_DNA"/>
</dbReference>
<dbReference type="GO" id="GO:0006260">
    <property type="term" value="P:DNA replication"/>
    <property type="evidence" value="ECO:0007669"/>
    <property type="project" value="UniProtKB-KW"/>
</dbReference>
<organism evidence="12 13">
    <name type="scientific">Caloranaerobacter azorensis</name>
    <dbReference type="NCBI Taxonomy" id="116090"/>
    <lineage>
        <taxon>Bacteria</taxon>
        <taxon>Bacillati</taxon>
        <taxon>Bacillota</taxon>
        <taxon>Tissierellia</taxon>
        <taxon>Tissierellales</taxon>
        <taxon>Thermohalobacteraceae</taxon>
        <taxon>Caloranaerobacter</taxon>
    </lineage>
</organism>
<dbReference type="InterPro" id="IPR016195">
    <property type="entry name" value="Pol/histidinol_Pase-like"/>
</dbReference>
<evidence type="ECO:0000313" key="13">
    <source>
        <dbReference type="Proteomes" id="UP000464452"/>
    </source>
</evidence>
<dbReference type="Gene3D" id="2.40.50.140">
    <property type="entry name" value="Nucleic acid-binding proteins"/>
    <property type="match status" value="1"/>
</dbReference>
<dbReference type="GO" id="GO:0008408">
    <property type="term" value="F:3'-5' exonuclease activity"/>
    <property type="evidence" value="ECO:0007669"/>
    <property type="project" value="InterPro"/>
</dbReference>
<dbReference type="RefSeq" id="WP_163234835.1">
    <property type="nucleotide sequence ID" value="NZ_CP048617.1"/>
</dbReference>
<dbReference type="InterPro" id="IPR011708">
    <property type="entry name" value="DNA_pol3_alpha_NTPase_dom"/>
</dbReference>
<evidence type="ECO:0000256" key="8">
    <source>
        <dbReference type="ARBA" id="ARBA00022932"/>
    </source>
</evidence>
<dbReference type="SMART" id="SM00481">
    <property type="entry name" value="POLIIIAc"/>
    <property type="match status" value="1"/>
</dbReference>
<dbReference type="Pfam" id="PF17657">
    <property type="entry name" value="DNA_pol3_finger"/>
    <property type="match status" value="1"/>
</dbReference>
<comment type="similarity">
    <text evidence="2">Belongs to the DNA polymerase type-C family. DnaE subfamily.</text>
</comment>
<protein>
    <recommendedName>
        <fullName evidence="4">DNA polymerase III subunit alpha</fullName>
        <ecNumber evidence="3">2.7.7.7</ecNumber>
    </recommendedName>
</protein>
<dbReference type="Pfam" id="PF01336">
    <property type="entry name" value="tRNA_anti-codon"/>
    <property type="match status" value="1"/>
</dbReference>
<dbReference type="Pfam" id="PF07733">
    <property type="entry name" value="DNA_pol3_alpha"/>
    <property type="match status" value="1"/>
</dbReference>
<dbReference type="PANTHER" id="PTHR32294">
    <property type="entry name" value="DNA POLYMERASE III SUBUNIT ALPHA"/>
    <property type="match status" value="1"/>
</dbReference>
<comment type="catalytic activity">
    <reaction evidence="10">
        <text>DNA(n) + a 2'-deoxyribonucleoside 5'-triphosphate = DNA(n+1) + diphosphate</text>
        <dbReference type="Rhea" id="RHEA:22508"/>
        <dbReference type="Rhea" id="RHEA-COMP:17339"/>
        <dbReference type="Rhea" id="RHEA-COMP:17340"/>
        <dbReference type="ChEBI" id="CHEBI:33019"/>
        <dbReference type="ChEBI" id="CHEBI:61560"/>
        <dbReference type="ChEBI" id="CHEBI:173112"/>
        <dbReference type="EC" id="2.7.7.7"/>
    </reaction>
</comment>
<reference evidence="12 13" key="1">
    <citation type="submission" date="2020-02" db="EMBL/GenBank/DDBJ databases">
        <title>Thermophilic hydrogen producing bacteria, Caloranaerobacter azorensis.</title>
        <authorList>
            <person name="Baek K."/>
        </authorList>
    </citation>
    <scope>NUCLEOTIDE SEQUENCE [LARGE SCALE GENOMIC DNA]</scope>
    <source>
        <strain evidence="12 13">T3-1</strain>
    </source>
</reference>
<dbReference type="Gene3D" id="1.10.150.870">
    <property type="match status" value="1"/>
</dbReference>
<dbReference type="InterPro" id="IPR004013">
    <property type="entry name" value="PHP_dom"/>
</dbReference>
<dbReference type="InterPro" id="IPR004365">
    <property type="entry name" value="NA-bd_OB_tRNA"/>
</dbReference>
<evidence type="ECO:0000256" key="1">
    <source>
        <dbReference type="ARBA" id="ARBA00004496"/>
    </source>
</evidence>
<dbReference type="EC" id="2.7.7.7" evidence="3"/>
<keyword evidence="7" id="KW-0235">DNA replication</keyword>
<comment type="function">
    <text evidence="9">DNA polymerase III is a complex, multichain enzyme responsible for most of the replicative synthesis in bacteria. This DNA polymerase also exhibits 3' to 5' exonuclease activity. The alpha chain is the DNA polymerase.</text>
</comment>
<evidence type="ECO:0000256" key="7">
    <source>
        <dbReference type="ARBA" id="ARBA00022705"/>
    </source>
</evidence>
<dbReference type="NCBIfam" id="NF004226">
    <property type="entry name" value="PRK05673.1"/>
    <property type="match status" value="1"/>
</dbReference>
<dbReference type="InterPro" id="IPR004805">
    <property type="entry name" value="DnaE2/DnaE/PolC"/>
</dbReference>
<feature type="domain" description="Polymerase/histidinol phosphatase N-terminal" evidence="11">
    <location>
        <begin position="8"/>
        <end position="75"/>
    </location>
</feature>
<dbReference type="GO" id="GO:0003887">
    <property type="term" value="F:DNA-directed DNA polymerase activity"/>
    <property type="evidence" value="ECO:0007669"/>
    <property type="project" value="UniProtKB-KW"/>
</dbReference>
<dbReference type="CDD" id="cd12113">
    <property type="entry name" value="PHP_PolIIIA_DnaE3"/>
    <property type="match status" value="1"/>
</dbReference>
<dbReference type="InterPro" id="IPR029460">
    <property type="entry name" value="DNAPol_HHH"/>
</dbReference>
<dbReference type="Proteomes" id="UP000464452">
    <property type="component" value="Chromosome"/>
</dbReference>
<keyword evidence="8" id="KW-0239">DNA-directed DNA polymerase</keyword>
<comment type="subcellular location">
    <subcellularLocation>
        <location evidence="1">Cytoplasm</location>
    </subcellularLocation>
</comment>
<dbReference type="InterPro" id="IPR012340">
    <property type="entry name" value="NA-bd_OB-fold"/>
</dbReference>
<accession>A0A6P1YG32</accession>
<dbReference type="InterPro" id="IPR041931">
    <property type="entry name" value="DNA_pol3_alpha_thumb_dom"/>
</dbReference>
<keyword evidence="5 12" id="KW-0808">Transferase</keyword>
<name>A0A6P1YG32_9FIRM</name>
<dbReference type="Pfam" id="PF02811">
    <property type="entry name" value="PHP"/>
    <property type="match status" value="1"/>
</dbReference>